<reference evidence="1 2" key="1">
    <citation type="journal article" date="2023" name="ACS Omega">
        <title>Identification of the Neoaspergillic Acid Biosynthesis Gene Cluster by Establishing an In Vitro CRISPR-Ribonucleoprotein Genetic System in Aspergillus melleus.</title>
        <authorList>
            <person name="Yuan B."/>
            <person name="Grau M.F."/>
            <person name="Murata R.M."/>
            <person name="Torok T."/>
            <person name="Venkateswaran K."/>
            <person name="Stajich J.E."/>
            <person name="Wang C.C.C."/>
        </authorList>
    </citation>
    <scope>NUCLEOTIDE SEQUENCE [LARGE SCALE GENOMIC DNA]</scope>
    <source>
        <strain evidence="1 2">IMV 1140</strain>
    </source>
</reference>
<gene>
    <name evidence="1" type="ORF">N8T08_001140</name>
</gene>
<name>A0ACC3APM1_9EURO</name>
<keyword evidence="2" id="KW-1185">Reference proteome</keyword>
<organism evidence="1 2">
    <name type="scientific">Aspergillus melleus</name>
    <dbReference type="NCBI Taxonomy" id="138277"/>
    <lineage>
        <taxon>Eukaryota</taxon>
        <taxon>Fungi</taxon>
        <taxon>Dikarya</taxon>
        <taxon>Ascomycota</taxon>
        <taxon>Pezizomycotina</taxon>
        <taxon>Eurotiomycetes</taxon>
        <taxon>Eurotiomycetidae</taxon>
        <taxon>Eurotiales</taxon>
        <taxon>Aspergillaceae</taxon>
        <taxon>Aspergillus</taxon>
        <taxon>Aspergillus subgen. Circumdati</taxon>
    </lineage>
</organism>
<comment type="caution">
    <text evidence="1">The sequence shown here is derived from an EMBL/GenBank/DDBJ whole genome shotgun (WGS) entry which is preliminary data.</text>
</comment>
<evidence type="ECO:0000313" key="2">
    <source>
        <dbReference type="Proteomes" id="UP001177260"/>
    </source>
</evidence>
<sequence length="289" mass="32060">MAMKPEIMAMYKQQDFAVRYKIAEKVTGPFAEALVDLSGVTESTKKPLVILDNACGTGIIARFLRQKVDGETQKSWRLTCGDFSEMMIEVTKVTIETEGWVNAEAKLVNAQDTGLPSGEFTHVFAGFAFTTFPDPIAAVKECFRVLQPGGIVGSSTWNSTNWIGITKAAIERMPPGSLTFPSPKEFLAIFNEGWDSESYVRSQFEQEGFEDVNTTTVTRYMSVTVSEFMQLVEPIVGAGTGKFWTQAQRNEHEKDVLPAIRRYLEETYGADGLVPLEPRAVLATARKPM</sequence>
<evidence type="ECO:0000313" key="1">
    <source>
        <dbReference type="EMBL" id="KAK1139294.1"/>
    </source>
</evidence>
<dbReference type="Proteomes" id="UP001177260">
    <property type="component" value="Unassembled WGS sequence"/>
</dbReference>
<proteinExistence type="predicted"/>
<accession>A0ACC3APM1</accession>
<protein>
    <submittedName>
        <fullName evidence="1">Uncharacterized protein</fullName>
    </submittedName>
</protein>
<dbReference type="EMBL" id="JAOPJF010000112">
    <property type="protein sequence ID" value="KAK1139294.1"/>
    <property type="molecule type" value="Genomic_DNA"/>
</dbReference>